<evidence type="ECO:0000256" key="2">
    <source>
        <dbReference type="ARBA" id="ARBA00022490"/>
    </source>
</evidence>
<dbReference type="InterPro" id="IPR018902">
    <property type="entry name" value="CMI2A-C-like_dom"/>
</dbReference>
<keyword evidence="7" id="KW-1185">Reference proteome</keyword>
<dbReference type="GO" id="GO:0015630">
    <property type="term" value="C:microtubule cytoskeleton"/>
    <property type="evidence" value="ECO:0007669"/>
    <property type="project" value="UniProtKB-ARBA"/>
</dbReference>
<evidence type="ECO:0000256" key="4">
    <source>
        <dbReference type="ARBA" id="ARBA00023273"/>
    </source>
</evidence>
<sequence>MTAGVELLITAEPHFIPGYSGYCPQYRFNYGETYAKATHKLLLDPTINHANTLVLSNRATDNYEIWRPSKSDINMVNIRFKRTDPLFVHPMLPGYEGFIPGSNAVLGQRYAVRATEGLANFERQQLRKKAVSDQLRRTIDVQCRRAEPLNLEERLLIKSHYKLPLLVVRSECVVILSIFRKEYATIPHGYTNLKPSIILSSDATNYQNGQNTRYEFVTAYSDPPLCVQSTEIYYKNIGMIPNYLGHIPGAKFRCGKTFGADTRNVKKWLRKDFDL</sequence>
<dbReference type="RefSeq" id="XP_011646741.1">
    <property type="nucleotide sequence ID" value="XM_011648439.1"/>
</dbReference>
<dbReference type="KEGG" id="pbar:105433247"/>
<dbReference type="AlphaFoldDB" id="A0A6I9WVT0"/>
<comment type="similarity">
    <text evidence="5">Belongs to the CIMIP2 family.</text>
</comment>
<dbReference type="Proteomes" id="UP000504615">
    <property type="component" value="Unplaced"/>
</dbReference>
<evidence type="ECO:0000259" key="6">
    <source>
        <dbReference type="Pfam" id="PF10629"/>
    </source>
</evidence>
<name>A0A6I9WVT0_9HYME</name>
<dbReference type="Pfam" id="PF10629">
    <property type="entry name" value="CMI2B-like"/>
    <property type="match status" value="2"/>
</dbReference>
<keyword evidence="4" id="KW-0966">Cell projection</keyword>
<dbReference type="GeneID" id="105433247"/>
<protein>
    <submittedName>
        <fullName evidence="8">UPF0605 protein GA14893-like</fullName>
    </submittedName>
</protein>
<gene>
    <name evidence="8" type="primary">LOC105433247</name>
</gene>
<dbReference type="OrthoDB" id="2019884at2759"/>
<proteinExistence type="inferred from homology"/>
<organism evidence="7 8">
    <name type="scientific">Pogonomyrmex barbatus</name>
    <name type="common">red harvester ant</name>
    <dbReference type="NCBI Taxonomy" id="144034"/>
    <lineage>
        <taxon>Eukaryota</taxon>
        <taxon>Metazoa</taxon>
        <taxon>Ecdysozoa</taxon>
        <taxon>Arthropoda</taxon>
        <taxon>Hexapoda</taxon>
        <taxon>Insecta</taxon>
        <taxon>Pterygota</taxon>
        <taxon>Neoptera</taxon>
        <taxon>Endopterygota</taxon>
        <taxon>Hymenoptera</taxon>
        <taxon>Apocrita</taxon>
        <taxon>Aculeata</taxon>
        <taxon>Formicoidea</taxon>
        <taxon>Formicidae</taxon>
        <taxon>Myrmicinae</taxon>
        <taxon>Pogonomyrmex</taxon>
    </lineage>
</organism>
<accession>A0A6I9WVT0</accession>
<evidence type="ECO:0000256" key="1">
    <source>
        <dbReference type="ARBA" id="ARBA00004430"/>
    </source>
</evidence>
<evidence type="ECO:0000313" key="7">
    <source>
        <dbReference type="Proteomes" id="UP000504615"/>
    </source>
</evidence>
<evidence type="ECO:0000256" key="3">
    <source>
        <dbReference type="ARBA" id="ARBA00023212"/>
    </source>
</evidence>
<dbReference type="PANTHER" id="PTHR22146">
    <property type="entry name" value="CAT EYE SYNDROME CRITICAL REGION PROTEIN 6"/>
    <property type="match status" value="1"/>
</dbReference>
<dbReference type="GO" id="GO:0005930">
    <property type="term" value="C:axoneme"/>
    <property type="evidence" value="ECO:0007669"/>
    <property type="project" value="UniProtKB-SubCell"/>
</dbReference>
<evidence type="ECO:0000256" key="5">
    <source>
        <dbReference type="ARBA" id="ARBA00035661"/>
    </source>
</evidence>
<comment type="subcellular location">
    <subcellularLocation>
        <location evidence="1">Cytoplasm</location>
        <location evidence="1">Cytoskeleton</location>
        <location evidence="1">Cilium axoneme</location>
    </subcellularLocation>
</comment>
<feature type="domain" description="Ciliary microtubule inner protein 2A-C-like" evidence="6">
    <location>
        <begin position="12"/>
        <end position="48"/>
    </location>
</feature>
<dbReference type="PANTHER" id="PTHR22146:SF8">
    <property type="entry name" value="PROTEIN FAM166B"/>
    <property type="match status" value="1"/>
</dbReference>
<evidence type="ECO:0000313" key="8">
    <source>
        <dbReference type="RefSeq" id="XP_011646741.1"/>
    </source>
</evidence>
<keyword evidence="3" id="KW-0206">Cytoskeleton</keyword>
<keyword evidence="2" id="KW-0963">Cytoplasm</keyword>
<feature type="domain" description="Ciliary microtubule inner protein 2A-C-like" evidence="6">
    <location>
        <begin position="239"/>
        <end position="263"/>
    </location>
</feature>
<reference evidence="8" key="1">
    <citation type="submission" date="2025-08" db="UniProtKB">
        <authorList>
            <consortium name="RefSeq"/>
        </authorList>
    </citation>
    <scope>IDENTIFICATION</scope>
</reference>